<feature type="compositionally biased region" description="Low complexity" evidence="1">
    <location>
        <begin position="829"/>
        <end position="839"/>
    </location>
</feature>
<evidence type="ECO:0000313" key="3">
    <source>
        <dbReference type="EMBL" id="MFB9230877.1"/>
    </source>
</evidence>
<dbReference type="Proteomes" id="UP001589683">
    <property type="component" value="Unassembled WGS sequence"/>
</dbReference>
<feature type="domain" description="SH3b" evidence="2">
    <location>
        <begin position="37"/>
        <end position="106"/>
    </location>
</feature>
<dbReference type="Pfam" id="PF08239">
    <property type="entry name" value="SH3_3"/>
    <property type="match status" value="1"/>
</dbReference>
<accession>A0ABV5JEE1</accession>
<proteinExistence type="predicted"/>
<protein>
    <submittedName>
        <fullName evidence="3">SH3 domain-containing protein</fullName>
    </submittedName>
</protein>
<dbReference type="PROSITE" id="PS51781">
    <property type="entry name" value="SH3B"/>
    <property type="match status" value="1"/>
</dbReference>
<feature type="compositionally biased region" description="Polar residues" evidence="1">
    <location>
        <begin position="769"/>
        <end position="782"/>
    </location>
</feature>
<sequence>MDFPKNNSHRADPTRKGWIRQGSFRNVIGGAIVTAMTTTSVLAVPAITSANVNFREGPGTSYPRIGTLDEGSSIEVLQCTDSGSWCAIEADGQNGFVSGRYIQEVPSEDKLGWPRAYDVGADGNFIVLHEPQFSEWTDFRTLDAVIAAEFHANEEASPIFGVIGLRADTVRDSTRNSIILSNISLTQVDFASLERDQISKLSLGLGGLLPTAPIEVRQERIVAGLANYNQVSDVEGVRADPPVIYYSITPAKLVQTDGPAIFAPVRGVVGLEFALNTNWDLFRANDILWLRDEKTWLSALDIDGEWREVTELPEALSSLPDDGNWVDARASVPPTAYDAGAPTIFVSDMLAELILFDGSPVYEDVPGGDLEWASNTESDLFRLKSTGVWYYLVSGRWFSTSYPDGPWDFATPDLPVDFQFIPADKPYYTVRASVPGTSEANEARLRASIPEVARININEIDAPVIEYGGEPAFEPIEGTDLNYSVNTGDPVIDVNGRYFVVIDGVWFESDGPQGPWSVATNVPEAIYEIPPSSPVHNVTYVHVYDSDDDGNVSVGYTAGYLFGFMAWGVFVHGSGWYYPPYWHHHPHRPIYYPRPVSFGSAAYYNPAIGTFGRYGYAYGPYRGIQARTLWNPSTGRYVRAARYEGPVKSGGYVSAVNPRTGTRAIARGGSDVYGRWGQATVRRGADYLNVNARQGNLRTGARWESSRGQGAVAYGRRGNVYAGRDGNVYRRSNGEWQRWNDSGWGNVQRPERGVIAPTRPRLSERTPGTIRNNPTQRVNPTNRVQRPTTPRVHTPVPRHVNRDYRNRGVANERSISQNVNRSNVGRVYRPAGGARPRRR</sequence>
<dbReference type="SMART" id="SM00287">
    <property type="entry name" value="SH3b"/>
    <property type="match status" value="1"/>
</dbReference>
<feature type="region of interest" description="Disordered" evidence="1">
    <location>
        <begin position="759"/>
        <end position="839"/>
    </location>
</feature>
<dbReference type="EMBL" id="JBHMEA010000008">
    <property type="protein sequence ID" value="MFB9230877.1"/>
    <property type="molecule type" value="Genomic_DNA"/>
</dbReference>
<evidence type="ECO:0000259" key="2">
    <source>
        <dbReference type="PROSITE" id="PS51781"/>
    </source>
</evidence>
<dbReference type="Gene3D" id="2.30.30.40">
    <property type="entry name" value="SH3 Domains"/>
    <property type="match status" value="1"/>
</dbReference>
<comment type="caution">
    <text evidence="3">The sequence shown here is derived from an EMBL/GenBank/DDBJ whole genome shotgun (WGS) entry which is preliminary data.</text>
</comment>
<feature type="compositionally biased region" description="Polar residues" evidence="1">
    <location>
        <begin position="813"/>
        <end position="823"/>
    </location>
</feature>
<gene>
    <name evidence="3" type="ORF">ACFFUT_03625</name>
</gene>
<dbReference type="InterPro" id="IPR003646">
    <property type="entry name" value="SH3-like_bac-type"/>
</dbReference>
<feature type="compositionally biased region" description="Low complexity" evidence="1">
    <location>
        <begin position="783"/>
        <end position="798"/>
    </location>
</feature>
<evidence type="ECO:0000256" key="1">
    <source>
        <dbReference type="SAM" id="MobiDB-lite"/>
    </source>
</evidence>
<evidence type="ECO:0000313" key="4">
    <source>
        <dbReference type="Proteomes" id="UP001589683"/>
    </source>
</evidence>
<dbReference type="RefSeq" id="WP_213891130.1">
    <property type="nucleotide sequence ID" value="NZ_JAGFNU010000019.1"/>
</dbReference>
<organism evidence="3 4">
    <name type="scientific">Pseudohalocynthiibacter aestuariivivens</name>
    <dbReference type="NCBI Taxonomy" id="1591409"/>
    <lineage>
        <taxon>Bacteria</taxon>
        <taxon>Pseudomonadati</taxon>
        <taxon>Pseudomonadota</taxon>
        <taxon>Alphaproteobacteria</taxon>
        <taxon>Rhodobacterales</taxon>
        <taxon>Paracoccaceae</taxon>
        <taxon>Pseudohalocynthiibacter</taxon>
    </lineage>
</organism>
<name>A0ABV5JEE1_9RHOB</name>
<reference evidence="3 4" key="1">
    <citation type="submission" date="2024-09" db="EMBL/GenBank/DDBJ databases">
        <authorList>
            <person name="Sun Q."/>
            <person name="Mori K."/>
        </authorList>
    </citation>
    <scope>NUCLEOTIDE SEQUENCE [LARGE SCALE GENOMIC DNA]</scope>
    <source>
        <strain evidence="3 4">CECT 8726</strain>
    </source>
</reference>
<keyword evidence="4" id="KW-1185">Reference proteome</keyword>